<evidence type="ECO:0000313" key="1">
    <source>
        <dbReference type="EMBL" id="KAH3888743.1"/>
    </source>
</evidence>
<name>A0A9D4N6G2_DREPO</name>
<sequence>MDSESAIDIAHLLPCFLVVWENFGFRVVWEIFGSLVVREIFGCLVVWDIFGSRVVWEILVCVGDLCLEDLSS</sequence>
<dbReference type="EMBL" id="JAIWYP010000001">
    <property type="protein sequence ID" value="KAH3888743.1"/>
    <property type="molecule type" value="Genomic_DNA"/>
</dbReference>
<reference evidence="1" key="1">
    <citation type="journal article" date="2019" name="bioRxiv">
        <title>The Genome of the Zebra Mussel, Dreissena polymorpha: A Resource for Invasive Species Research.</title>
        <authorList>
            <person name="McCartney M.A."/>
            <person name="Auch B."/>
            <person name="Kono T."/>
            <person name="Mallez S."/>
            <person name="Zhang Y."/>
            <person name="Obille A."/>
            <person name="Becker A."/>
            <person name="Abrahante J.E."/>
            <person name="Garbe J."/>
            <person name="Badalamenti J.P."/>
            <person name="Herman A."/>
            <person name="Mangelson H."/>
            <person name="Liachko I."/>
            <person name="Sullivan S."/>
            <person name="Sone E.D."/>
            <person name="Koren S."/>
            <person name="Silverstein K.A.T."/>
            <person name="Beckman K.B."/>
            <person name="Gohl D.M."/>
        </authorList>
    </citation>
    <scope>NUCLEOTIDE SEQUENCE</scope>
    <source>
        <strain evidence="1">Duluth1</strain>
        <tissue evidence="1">Whole animal</tissue>
    </source>
</reference>
<gene>
    <name evidence="1" type="ORF">DPMN_012783</name>
</gene>
<comment type="caution">
    <text evidence="1">The sequence shown here is derived from an EMBL/GenBank/DDBJ whole genome shotgun (WGS) entry which is preliminary data.</text>
</comment>
<dbReference type="AlphaFoldDB" id="A0A9D4N6G2"/>
<reference evidence="1" key="2">
    <citation type="submission" date="2020-11" db="EMBL/GenBank/DDBJ databases">
        <authorList>
            <person name="McCartney M.A."/>
            <person name="Auch B."/>
            <person name="Kono T."/>
            <person name="Mallez S."/>
            <person name="Becker A."/>
            <person name="Gohl D.M."/>
            <person name="Silverstein K.A.T."/>
            <person name="Koren S."/>
            <person name="Bechman K.B."/>
            <person name="Herman A."/>
            <person name="Abrahante J.E."/>
            <person name="Garbe J."/>
        </authorList>
    </citation>
    <scope>NUCLEOTIDE SEQUENCE</scope>
    <source>
        <strain evidence="1">Duluth1</strain>
        <tissue evidence="1">Whole animal</tissue>
    </source>
</reference>
<protein>
    <submittedName>
        <fullName evidence="1">Uncharacterized protein</fullName>
    </submittedName>
</protein>
<dbReference type="Proteomes" id="UP000828390">
    <property type="component" value="Unassembled WGS sequence"/>
</dbReference>
<keyword evidence="2" id="KW-1185">Reference proteome</keyword>
<accession>A0A9D4N6G2</accession>
<proteinExistence type="predicted"/>
<evidence type="ECO:0000313" key="2">
    <source>
        <dbReference type="Proteomes" id="UP000828390"/>
    </source>
</evidence>
<organism evidence="1 2">
    <name type="scientific">Dreissena polymorpha</name>
    <name type="common">Zebra mussel</name>
    <name type="synonym">Mytilus polymorpha</name>
    <dbReference type="NCBI Taxonomy" id="45954"/>
    <lineage>
        <taxon>Eukaryota</taxon>
        <taxon>Metazoa</taxon>
        <taxon>Spiralia</taxon>
        <taxon>Lophotrochozoa</taxon>
        <taxon>Mollusca</taxon>
        <taxon>Bivalvia</taxon>
        <taxon>Autobranchia</taxon>
        <taxon>Heteroconchia</taxon>
        <taxon>Euheterodonta</taxon>
        <taxon>Imparidentia</taxon>
        <taxon>Neoheterodontei</taxon>
        <taxon>Myida</taxon>
        <taxon>Dreissenoidea</taxon>
        <taxon>Dreissenidae</taxon>
        <taxon>Dreissena</taxon>
    </lineage>
</organism>